<feature type="region of interest" description="Disordered" evidence="1">
    <location>
        <begin position="1"/>
        <end position="23"/>
    </location>
</feature>
<dbReference type="AlphaFoldDB" id="K2JJ49"/>
<protein>
    <submittedName>
        <fullName evidence="2">Uncharacterized protein</fullName>
    </submittedName>
</protein>
<sequence length="171" mass="17601">MEISRLFTPLTKEETQPTSDQQQGGFEQLLGQAIAQALNDTATPSQGNDALGLLGLGLVGQLGQSLNPAPSPPATPQAQVASQGPFSLGGLPSLADLADLANPLQHIPLVSDYYQQWTGDTQGYVPQLLGGTLYGGALGGAGALMDIGLTRVLGQSPVTYLTGLISQDDDT</sequence>
<dbReference type="RefSeq" id="WP_008485519.1">
    <property type="nucleotide sequence ID" value="NZ_AMRI01000020.1"/>
</dbReference>
<proteinExistence type="predicted"/>
<reference evidence="2 3" key="1">
    <citation type="journal article" date="2012" name="J. Bacteriol.">
        <title>Genome Sequence of Gallaecimonas xiamenensis Type Strain 3-C-1.</title>
        <authorList>
            <person name="Lai Q."/>
            <person name="Wang L."/>
            <person name="Wang W."/>
            <person name="Shao Z."/>
        </authorList>
    </citation>
    <scope>NUCLEOTIDE SEQUENCE [LARGE SCALE GENOMIC DNA]</scope>
    <source>
        <strain evidence="2 3">3-C-1</strain>
    </source>
</reference>
<dbReference type="EMBL" id="AMRI01000020">
    <property type="protein sequence ID" value="EKE70579.1"/>
    <property type="molecule type" value="Genomic_DNA"/>
</dbReference>
<accession>K2JJ49</accession>
<comment type="caution">
    <text evidence="2">The sequence shown here is derived from an EMBL/GenBank/DDBJ whole genome shotgun (WGS) entry which is preliminary data.</text>
</comment>
<name>K2JJ49_9GAMM</name>
<evidence type="ECO:0000313" key="2">
    <source>
        <dbReference type="EMBL" id="EKE70579.1"/>
    </source>
</evidence>
<dbReference type="eggNOG" id="ENOG5032HQX">
    <property type="taxonomic scope" value="Bacteria"/>
</dbReference>
<evidence type="ECO:0000256" key="1">
    <source>
        <dbReference type="SAM" id="MobiDB-lite"/>
    </source>
</evidence>
<dbReference type="STRING" id="745411.B3C1_13613"/>
<dbReference type="Proteomes" id="UP000006755">
    <property type="component" value="Unassembled WGS sequence"/>
</dbReference>
<organism evidence="2 3">
    <name type="scientific">Gallaecimonas xiamenensis 3-C-1</name>
    <dbReference type="NCBI Taxonomy" id="745411"/>
    <lineage>
        <taxon>Bacteria</taxon>
        <taxon>Pseudomonadati</taxon>
        <taxon>Pseudomonadota</taxon>
        <taxon>Gammaproteobacteria</taxon>
        <taxon>Enterobacterales</taxon>
        <taxon>Gallaecimonadaceae</taxon>
        <taxon>Gallaecimonas</taxon>
    </lineage>
</organism>
<evidence type="ECO:0000313" key="3">
    <source>
        <dbReference type="Proteomes" id="UP000006755"/>
    </source>
</evidence>
<keyword evidence="3" id="KW-1185">Reference proteome</keyword>
<gene>
    <name evidence="2" type="ORF">B3C1_13613</name>
</gene>